<dbReference type="SUPFAM" id="SSF51261">
    <property type="entry name" value="Duplicated hybrid motif"/>
    <property type="match status" value="1"/>
</dbReference>
<dbReference type="Proteomes" id="UP001519289">
    <property type="component" value="Unassembled WGS sequence"/>
</dbReference>
<evidence type="ECO:0000256" key="1">
    <source>
        <dbReference type="ARBA" id="ARBA00022729"/>
    </source>
</evidence>
<feature type="chain" id="PRO_5046936957" evidence="3">
    <location>
        <begin position="29"/>
        <end position="384"/>
    </location>
</feature>
<dbReference type="EMBL" id="JAGGLG010000009">
    <property type="protein sequence ID" value="MBP2017992.1"/>
    <property type="molecule type" value="Genomic_DNA"/>
</dbReference>
<dbReference type="PANTHER" id="PTHR21666">
    <property type="entry name" value="PEPTIDASE-RELATED"/>
    <property type="match status" value="1"/>
</dbReference>
<feature type="coiled-coil region" evidence="2">
    <location>
        <begin position="28"/>
        <end position="118"/>
    </location>
</feature>
<evidence type="ECO:0000259" key="4">
    <source>
        <dbReference type="Pfam" id="PF01551"/>
    </source>
</evidence>
<keyword evidence="7" id="KW-1185">Reference proteome</keyword>
<feature type="signal peptide" evidence="3">
    <location>
        <begin position="1"/>
        <end position="28"/>
    </location>
</feature>
<evidence type="ECO:0000313" key="7">
    <source>
        <dbReference type="Proteomes" id="UP001519289"/>
    </source>
</evidence>
<keyword evidence="2" id="KW-0175">Coiled coil</keyword>
<protein>
    <submittedName>
        <fullName evidence="6">Murein DD-endopeptidase MepM/ murein hydrolase activator NlpD</fullName>
    </submittedName>
</protein>
<name>A0ABS4JR32_9FIRM</name>
<dbReference type="PANTHER" id="PTHR21666:SF289">
    <property type="entry name" value="L-ALA--D-GLU ENDOPEPTIDASE"/>
    <property type="match status" value="1"/>
</dbReference>
<dbReference type="InterPro" id="IPR057309">
    <property type="entry name" value="PcsB_CC"/>
</dbReference>
<feature type="domain" description="Peptidoglycan hydrolase PcsB coiled-coil" evidence="5">
    <location>
        <begin position="108"/>
        <end position="178"/>
    </location>
</feature>
<keyword evidence="6" id="KW-0378">Hydrolase</keyword>
<feature type="domain" description="M23ase beta-sheet core" evidence="4">
    <location>
        <begin position="283"/>
        <end position="378"/>
    </location>
</feature>
<evidence type="ECO:0000313" key="6">
    <source>
        <dbReference type="EMBL" id="MBP2017992.1"/>
    </source>
</evidence>
<dbReference type="InterPro" id="IPR050570">
    <property type="entry name" value="Cell_wall_metabolism_enzyme"/>
</dbReference>
<dbReference type="InterPro" id="IPR016047">
    <property type="entry name" value="M23ase_b-sheet_dom"/>
</dbReference>
<reference evidence="6 7" key="1">
    <citation type="submission" date="2021-03" db="EMBL/GenBank/DDBJ databases">
        <title>Genomic Encyclopedia of Type Strains, Phase IV (KMG-IV): sequencing the most valuable type-strain genomes for metagenomic binning, comparative biology and taxonomic classification.</title>
        <authorList>
            <person name="Goeker M."/>
        </authorList>
    </citation>
    <scope>NUCLEOTIDE SEQUENCE [LARGE SCALE GENOMIC DNA]</scope>
    <source>
        <strain evidence="6 7">DSM 27138</strain>
    </source>
</reference>
<dbReference type="GO" id="GO:0016787">
    <property type="term" value="F:hydrolase activity"/>
    <property type="evidence" value="ECO:0007669"/>
    <property type="project" value="UniProtKB-KW"/>
</dbReference>
<dbReference type="InterPro" id="IPR011055">
    <property type="entry name" value="Dup_hybrid_motif"/>
</dbReference>
<sequence>MRRGFRWAWIIAAALLLSAFAPLAPARANDIRQQLEQAQRDLEAVRQKQVEVQNALADVAFQAEEAEIQLRLVEAELVQANANLAVITAEYEEVAAELEQVEAELADARARYAQKREVLGDRIRALRENGPVDRLSLLFGAVSFRDFISRAEILSTLAKKDRELVEQVTAEKLALEAKQREVEGRKTRLAALKTEAENYQATVMAKRSEREQVSRSLEERRWALAAQLDEYERYSQQLTEQVAALVRELNRQAGVFAPIPPVTPIIITDHFGMRWHPILGTQRMHYGTDFAANWGQTVHAIEAGVVLRTSYDDVFGNLVIIDHGGGITSWYAHNSEFLVWEGQAVSQGDPIARAGSTGWSTGPHVHLEIHVDGVQKNPLDYINW</sequence>
<evidence type="ECO:0000256" key="2">
    <source>
        <dbReference type="SAM" id="Coils"/>
    </source>
</evidence>
<dbReference type="Gene3D" id="2.70.70.10">
    <property type="entry name" value="Glucose Permease (Domain IIA)"/>
    <property type="match status" value="1"/>
</dbReference>
<keyword evidence="1 3" id="KW-0732">Signal</keyword>
<dbReference type="RefSeq" id="WP_209466133.1">
    <property type="nucleotide sequence ID" value="NZ_JAGGLG010000009.1"/>
</dbReference>
<dbReference type="Pfam" id="PF24568">
    <property type="entry name" value="CC_PcsB"/>
    <property type="match status" value="1"/>
</dbReference>
<dbReference type="CDD" id="cd12797">
    <property type="entry name" value="M23_peptidase"/>
    <property type="match status" value="1"/>
</dbReference>
<feature type="coiled-coil region" evidence="2">
    <location>
        <begin position="165"/>
        <end position="248"/>
    </location>
</feature>
<comment type="caution">
    <text evidence="6">The sequence shown here is derived from an EMBL/GenBank/DDBJ whole genome shotgun (WGS) entry which is preliminary data.</text>
</comment>
<proteinExistence type="predicted"/>
<dbReference type="Gene3D" id="6.10.250.3150">
    <property type="match status" value="1"/>
</dbReference>
<evidence type="ECO:0000259" key="5">
    <source>
        <dbReference type="Pfam" id="PF24568"/>
    </source>
</evidence>
<dbReference type="Pfam" id="PF01551">
    <property type="entry name" value="Peptidase_M23"/>
    <property type="match status" value="1"/>
</dbReference>
<gene>
    <name evidence="6" type="ORF">J2Z79_001391</name>
</gene>
<evidence type="ECO:0000256" key="3">
    <source>
        <dbReference type="SAM" id="SignalP"/>
    </source>
</evidence>
<accession>A0ABS4JR32</accession>
<organism evidence="6 7">
    <name type="scientific">Symbiobacterium terraclitae</name>
    <dbReference type="NCBI Taxonomy" id="557451"/>
    <lineage>
        <taxon>Bacteria</taxon>
        <taxon>Bacillati</taxon>
        <taxon>Bacillota</taxon>
        <taxon>Clostridia</taxon>
        <taxon>Eubacteriales</taxon>
        <taxon>Symbiobacteriaceae</taxon>
        <taxon>Symbiobacterium</taxon>
    </lineage>
</organism>